<gene>
    <name evidence="5" type="ORF">DSL72_005344</name>
</gene>
<keyword evidence="6" id="KW-1185">Reference proteome</keyword>
<dbReference type="EMBL" id="CP063408">
    <property type="protein sequence ID" value="QSZ33773.1"/>
    <property type="molecule type" value="Genomic_DNA"/>
</dbReference>
<protein>
    <recommendedName>
        <fullName evidence="4">Calcineurin-like phosphoesterase domain-containing protein</fullName>
    </recommendedName>
</protein>
<feature type="signal peptide" evidence="3">
    <location>
        <begin position="1"/>
        <end position="20"/>
    </location>
</feature>
<sequence length="419" mass="45076">MKPLSFLYLSLAAVSSFSNAAELVKHDAGSDIWKAIQSTSTCTGCNALLLLLKGVAHLGNDAFVNTLTEICDLAGVQDKDVCAGAIGLEGPIIAHDLRKMTIGSHTSKLFCITMFGLCDYPAVTPYTVPFPKPKPATQRPVVSGKKPLKIVHFTDIHVDNEYEVGANTNCTKPICCRPYTSADAPGQNSSPAGKYGNSKCDAPISLEESMYAAIKKIVPDATATLFTGDIVEGAIWLVNQTGNIKDINDAYSRMAGLPNLFATAGNHESAPVNSFPPKAIGDTSSQWVYDTLSADWVPFIGSTAASSAASFGAYSKLLPGSKLRIISINTSLYYRSNFWLYEATMQNDPDGQLAWLVTQLQAAEDAGERVYIIGHMPLGSTDTFHDASNYFNQITQRYSATIAALFFGEFDRASLPTPH</sequence>
<dbReference type="Proteomes" id="UP000672032">
    <property type="component" value="Chromosome 4"/>
</dbReference>
<evidence type="ECO:0000256" key="2">
    <source>
        <dbReference type="ARBA" id="ARBA00023180"/>
    </source>
</evidence>
<feature type="domain" description="Calcineurin-like phosphoesterase" evidence="4">
    <location>
        <begin position="148"/>
        <end position="399"/>
    </location>
</feature>
<dbReference type="AlphaFoldDB" id="A0A8A3PFE2"/>
<evidence type="ECO:0000259" key="4">
    <source>
        <dbReference type="Pfam" id="PF00149"/>
    </source>
</evidence>
<evidence type="ECO:0000313" key="6">
    <source>
        <dbReference type="Proteomes" id="UP000672032"/>
    </source>
</evidence>
<dbReference type="Gene3D" id="3.60.21.10">
    <property type="match status" value="1"/>
</dbReference>
<evidence type="ECO:0000256" key="1">
    <source>
        <dbReference type="ARBA" id="ARBA00022801"/>
    </source>
</evidence>
<dbReference type="InterPro" id="IPR004843">
    <property type="entry name" value="Calcineurin-like_PHP"/>
</dbReference>
<dbReference type="PANTHER" id="PTHR10340:SF34">
    <property type="entry name" value="SPHINGOMYELIN PHOSPHODIESTERASE"/>
    <property type="match status" value="1"/>
</dbReference>
<dbReference type="OrthoDB" id="282973at2759"/>
<dbReference type="GO" id="GO:0008081">
    <property type="term" value="F:phosphoric diester hydrolase activity"/>
    <property type="evidence" value="ECO:0007669"/>
    <property type="project" value="TreeGrafter"/>
</dbReference>
<dbReference type="PANTHER" id="PTHR10340">
    <property type="entry name" value="SPHINGOMYELIN PHOSPHODIESTERASE"/>
    <property type="match status" value="1"/>
</dbReference>
<keyword evidence="2" id="KW-0325">Glycoprotein</keyword>
<dbReference type="InterPro" id="IPR029052">
    <property type="entry name" value="Metallo-depent_PP-like"/>
</dbReference>
<dbReference type="SUPFAM" id="SSF56300">
    <property type="entry name" value="Metallo-dependent phosphatases"/>
    <property type="match status" value="1"/>
</dbReference>
<dbReference type="Pfam" id="PF00149">
    <property type="entry name" value="Metallophos"/>
    <property type="match status" value="1"/>
</dbReference>
<organism evidence="5 6">
    <name type="scientific">Monilinia vaccinii-corymbosi</name>
    <dbReference type="NCBI Taxonomy" id="61207"/>
    <lineage>
        <taxon>Eukaryota</taxon>
        <taxon>Fungi</taxon>
        <taxon>Dikarya</taxon>
        <taxon>Ascomycota</taxon>
        <taxon>Pezizomycotina</taxon>
        <taxon>Leotiomycetes</taxon>
        <taxon>Helotiales</taxon>
        <taxon>Sclerotiniaceae</taxon>
        <taxon>Monilinia</taxon>
    </lineage>
</organism>
<dbReference type="InterPro" id="IPR041805">
    <property type="entry name" value="ASMase/PPN1_MPP"/>
</dbReference>
<evidence type="ECO:0000256" key="3">
    <source>
        <dbReference type="SAM" id="SignalP"/>
    </source>
</evidence>
<feature type="chain" id="PRO_5032454744" description="Calcineurin-like phosphoesterase domain-containing protein" evidence="3">
    <location>
        <begin position="21"/>
        <end position="419"/>
    </location>
</feature>
<keyword evidence="3" id="KW-0732">Signal</keyword>
<reference evidence="5" key="1">
    <citation type="submission" date="2020-10" db="EMBL/GenBank/DDBJ databases">
        <title>Genome Sequence of Monilinia vaccinii-corymbosi Sheds Light on Mummy Berry Disease Infection of Blueberry and Mating Type.</title>
        <authorList>
            <person name="Yow A.G."/>
            <person name="Zhang Y."/>
            <person name="Bansal K."/>
            <person name="Eacker S.M."/>
            <person name="Sullivan S."/>
            <person name="Liachko I."/>
            <person name="Cubeta M.A."/>
            <person name="Rollins J.A."/>
            <person name="Ashrafi H."/>
        </authorList>
    </citation>
    <scope>NUCLEOTIDE SEQUENCE</scope>
    <source>
        <strain evidence="5">RL-1</strain>
    </source>
</reference>
<proteinExistence type="predicted"/>
<evidence type="ECO:0000313" key="5">
    <source>
        <dbReference type="EMBL" id="QSZ33773.1"/>
    </source>
</evidence>
<accession>A0A8A3PFE2</accession>
<keyword evidence="1" id="KW-0378">Hydrolase</keyword>
<dbReference type="CDD" id="cd00842">
    <property type="entry name" value="MPP_ASMase"/>
    <property type="match status" value="1"/>
</dbReference>
<name>A0A8A3PFE2_9HELO</name>